<name>A0A2I1MBL3_9FIRM</name>
<evidence type="ECO:0000256" key="4">
    <source>
        <dbReference type="ARBA" id="ARBA00022679"/>
    </source>
</evidence>
<dbReference type="InterPro" id="IPR003501">
    <property type="entry name" value="PTS_EIIB_2/3"/>
</dbReference>
<dbReference type="NCBIfam" id="TIGR00829">
    <property type="entry name" value="FRU"/>
    <property type="match status" value="1"/>
</dbReference>
<dbReference type="GO" id="GO:0005886">
    <property type="term" value="C:plasma membrane"/>
    <property type="evidence" value="ECO:0007669"/>
    <property type="project" value="TreeGrafter"/>
</dbReference>
<dbReference type="Proteomes" id="UP000255124">
    <property type="component" value="Unassembled WGS sequence"/>
</dbReference>
<keyword evidence="4 10" id="KW-0808">Transferase</keyword>
<dbReference type="GO" id="GO:0016301">
    <property type="term" value="F:kinase activity"/>
    <property type="evidence" value="ECO:0007669"/>
    <property type="project" value="UniProtKB-KW"/>
</dbReference>
<dbReference type="AlphaFoldDB" id="A0A2I1MBL3"/>
<organism evidence="9 11">
    <name type="scientific">Anaerococcus octavius</name>
    <dbReference type="NCBI Taxonomy" id="54007"/>
    <lineage>
        <taxon>Bacteria</taxon>
        <taxon>Bacillati</taxon>
        <taxon>Bacillota</taxon>
        <taxon>Tissierellia</taxon>
        <taxon>Tissierellales</taxon>
        <taxon>Peptoniphilaceae</taxon>
        <taxon>Anaerococcus</taxon>
    </lineage>
</organism>
<dbReference type="Proteomes" id="UP000234335">
    <property type="component" value="Unassembled WGS sequence"/>
</dbReference>
<proteinExistence type="predicted"/>
<evidence type="ECO:0000313" key="11">
    <source>
        <dbReference type="Proteomes" id="UP000234335"/>
    </source>
</evidence>
<dbReference type="InterPro" id="IPR050864">
    <property type="entry name" value="Bacterial_PTS_Sugar_Transport"/>
</dbReference>
<dbReference type="InterPro" id="IPR003353">
    <property type="entry name" value="PTS_IIB_fruc"/>
</dbReference>
<evidence type="ECO:0000259" key="8">
    <source>
        <dbReference type="PROSITE" id="PS51099"/>
    </source>
</evidence>
<dbReference type="GO" id="GO:0022877">
    <property type="term" value="F:protein-N(PI)-phosphohistidine-fructose phosphotransferase system transporter activity"/>
    <property type="evidence" value="ECO:0007669"/>
    <property type="project" value="InterPro"/>
</dbReference>
<dbReference type="InterPro" id="IPR013011">
    <property type="entry name" value="PTS_EIIB_2"/>
</dbReference>
<evidence type="ECO:0000256" key="6">
    <source>
        <dbReference type="ARBA" id="ARBA00022777"/>
    </source>
</evidence>
<protein>
    <submittedName>
        <fullName evidence="10">Fructose-like phosphotransferase enzyme IIB component 1</fullName>
        <ecNumber evidence="10">2.7.1.-</ecNumber>
    </submittedName>
    <submittedName>
        <fullName evidence="9">PTS fructose transporter subunit IIB</fullName>
    </submittedName>
</protein>
<sequence>MKKFVGLCACTMGLAHTFMAAQSMEDEAKKRGYETKVETQGSDGIQNELTAEDIANADIILLSTAITPQNMERFEGYEIYEVPLAEAIKDIKTVFDDIEEDLSIN</sequence>
<evidence type="ECO:0000256" key="1">
    <source>
        <dbReference type="ARBA" id="ARBA00022448"/>
    </source>
</evidence>
<dbReference type="PANTHER" id="PTHR30505">
    <property type="entry name" value="FRUCTOSE-LIKE PERMEASE"/>
    <property type="match status" value="1"/>
</dbReference>
<feature type="signal peptide" evidence="7">
    <location>
        <begin position="1"/>
        <end position="20"/>
    </location>
</feature>
<dbReference type="GO" id="GO:0090563">
    <property type="term" value="F:protein-phosphocysteine-sugar phosphotransferase activity"/>
    <property type="evidence" value="ECO:0007669"/>
    <property type="project" value="TreeGrafter"/>
</dbReference>
<dbReference type="SUPFAM" id="SSF52794">
    <property type="entry name" value="PTS system IIB component-like"/>
    <property type="match status" value="1"/>
</dbReference>
<dbReference type="InterPro" id="IPR036095">
    <property type="entry name" value="PTS_EIIB-like_sf"/>
</dbReference>
<dbReference type="PANTHER" id="PTHR30505:SF0">
    <property type="entry name" value="FRUCTOSE-LIKE PTS SYSTEM EIIBC COMPONENT-RELATED"/>
    <property type="match status" value="1"/>
</dbReference>
<evidence type="ECO:0000313" key="12">
    <source>
        <dbReference type="Proteomes" id="UP000255124"/>
    </source>
</evidence>
<dbReference type="CDD" id="cd05569">
    <property type="entry name" value="PTS_IIB_fructose"/>
    <property type="match status" value="1"/>
</dbReference>
<feature type="chain" id="PRO_5044574342" evidence="7">
    <location>
        <begin position="21"/>
        <end position="105"/>
    </location>
</feature>
<dbReference type="OrthoDB" id="9782569at2"/>
<dbReference type="EMBL" id="PKGS01000001">
    <property type="protein sequence ID" value="PKZ17510.1"/>
    <property type="molecule type" value="Genomic_DNA"/>
</dbReference>
<evidence type="ECO:0000256" key="7">
    <source>
        <dbReference type="SAM" id="SignalP"/>
    </source>
</evidence>
<keyword evidence="1" id="KW-0813">Transport</keyword>
<evidence type="ECO:0000313" key="9">
    <source>
        <dbReference type="EMBL" id="PKZ17510.1"/>
    </source>
</evidence>
<keyword evidence="11" id="KW-1185">Reference proteome</keyword>
<keyword evidence="7" id="KW-0732">Signal</keyword>
<dbReference type="EMBL" id="UFTA01000002">
    <property type="protein sequence ID" value="SUU93181.1"/>
    <property type="molecule type" value="Genomic_DNA"/>
</dbReference>
<gene>
    <name evidence="10" type="primary">fryB</name>
    <name evidence="9" type="ORF">CYJ34_02015</name>
    <name evidence="10" type="ORF">NCTC9810_01531</name>
</gene>
<evidence type="ECO:0000256" key="2">
    <source>
        <dbReference type="ARBA" id="ARBA00022553"/>
    </source>
</evidence>
<dbReference type="Pfam" id="PF02302">
    <property type="entry name" value="PTS_IIB"/>
    <property type="match status" value="1"/>
</dbReference>
<keyword evidence="3" id="KW-0762">Sugar transport</keyword>
<reference evidence="9 11" key="1">
    <citation type="submission" date="2017-12" db="EMBL/GenBank/DDBJ databases">
        <title>Phylogenetic diversity of female urinary microbiome.</title>
        <authorList>
            <person name="Thomas-White K."/>
            <person name="Wolfe A.J."/>
        </authorList>
    </citation>
    <scope>NUCLEOTIDE SEQUENCE [LARGE SCALE GENOMIC DNA]</scope>
    <source>
        <strain evidence="9 11">UMB0119</strain>
    </source>
</reference>
<dbReference type="Gene3D" id="3.40.50.2300">
    <property type="match status" value="1"/>
</dbReference>
<dbReference type="EC" id="2.7.1.-" evidence="10"/>
<evidence type="ECO:0000313" key="10">
    <source>
        <dbReference type="EMBL" id="SUU93181.1"/>
    </source>
</evidence>
<keyword evidence="5" id="KW-0598">Phosphotransferase system</keyword>
<evidence type="ECO:0000256" key="5">
    <source>
        <dbReference type="ARBA" id="ARBA00022683"/>
    </source>
</evidence>
<dbReference type="GO" id="GO:0009401">
    <property type="term" value="P:phosphoenolpyruvate-dependent sugar phosphotransferase system"/>
    <property type="evidence" value="ECO:0007669"/>
    <property type="project" value="UniProtKB-KW"/>
</dbReference>
<reference evidence="10 12" key="2">
    <citation type="submission" date="2018-06" db="EMBL/GenBank/DDBJ databases">
        <authorList>
            <consortium name="Pathogen Informatics"/>
            <person name="Doyle S."/>
        </authorList>
    </citation>
    <scope>NUCLEOTIDE SEQUENCE [LARGE SCALE GENOMIC DNA]</scope>
    <source>
        <strain evidence="10 12">NCTC9810</strain>
    </source>
</reference>
<evidence type="ECO:0000256" key="3">
    <source>
        <dbReference type="ARBA" id="ARBA00022597"/>
    </source>
</evidence>
<dbReference type="RefSeq" id="WP_101539670.1">
    <property type="nucleotide sequence ID" value="NZ_CALTZC010000012.1"/>
</dbReference>
<dbReference type="PROSITE" id="PS51099">
    <property type="entry name" value="PTS_EIIB_TYPE_2"/>
    <property type="match status" value="1"/>
</dbReference>
<keyword evidence="6" id="KW-0418">Kinase</keyword>
<keyword evidence="2" id="KW-0597">Phosphoprotein</keyword>
<feature type="domain" description="PTS EIIB type-2" evidence="8">
    <location>
        <begin position="4"/>
        <end position="100"/>
    </location>
</feature>
<accession>A0A2I1MBL3</accession>